<dbReference type="EMBL" id="JAPZBR010000002">
    <property type="protein sequence ID" value="KAJ5361537.1"/>
    <property type="molecule type" value="Genomic_DNA"/>
</dbReference>
<dbReference type="AlphaFoldDB" id="A0A9W9RJQ2"/>
<evidence type="ECO:0000313" key="1">
    <source>
        <dbReference type="EMBL" id="KAJ5351580.1"/>
    </source>
</evidence>
<accession>A0A9W9RJQ2</accession>
<proteinExistence type="predicted"/>
<keyword evidence="3" id="KW-1185">Reference proteome</keyword>
<dbReference type="Proteomes" id="UP001148299">
    <property type="component" value="Unassembled WGS sequence"/>
</dbReference>
<reference evidence="2" key="2">
    <citation type="journal article" date="2023" name="IMA Fungus">
        <title>Comparative genomic study of the Penicillium genus elucidates a diverse pangenome and 15 lateral gene transfer events.</title>
        <authorList>
            <person name="Petersen C."/>
            <person name="Sorensen T."/>
            <person name="Nielsen M.R."/>
            <person name="Sondergaard T.E."/>
            <person name="Sorensen J.L."/>
            <person name="Fitzpatrick D.A."/>
            <person name="Frisvad J.C."/>
            <person name="Nielsen K.L."/>
        </authorList>
    </citation>
    <scope>NUCLEOTIDE SEQUENCE</scope>
    <source>
        <strain evidence="1">IBT 35673</strain>
        <strain evidence="2">IBT 35675</strain>
    </source>
</reference>
<comment type="caution">
    <text evidence="2">The sequence shown here is derived from an EMBL/GenBank/DDBJ whole genome shotgun (WGS) entry which is preliminary data.</text>
</comment>
<sequence length="87" mass="9695">MSPCRHPEVQKHSGPEAFKMDFGMSNWEEIHRAKNYWTKGLDAQRSFYANSTGAIASLEDIECSLGHCGSYTASEPILVMSLSAPMR</sequence>
<gene>
    <name evidence="1" type="ORF">N7452_000554</name>
    <name evidence="2" type="ORF">N7541_002381</name>
</gene>
<name>A0A9W9RJQ2_PENBR</name>
<dbReference type="Proteomes" id="UP001147695">
    <property type="component" value="Unassembled WGS sequence"/>
</dbReference>
<evidence type="ECO:0000313" key="3">
    <source>
        <dbReference type="Proteomes" id="UP001148299"/>
    </source>
</evidence>
<evidence type="ECO:0000313" key="2">
    <source>
        <dbReference type="EMBL" id="KAJ5361537.1"/>
    </source>
</evidence>
<reference evidence="2" key="1">
    <citation type="submission" date="2022-12" db="EMBL/GenBank/DDBJ databases">
        <authorList>
            <person name="Petersen C."/>
        </authorList>
    </citation>
    <scope>NUCLEOTIDE SEQUENCE</scope>
    <source>
        <strain evidence="1">IBT 35673</strain>
        <strain evidence="2">IBT 35675</strain>
    </source>
</reference>
<protein>
    <submittedName>
        <fullName evidence="2">Uncharacterized protein</fullName>
    </submittedName>
</protein>
<organism evidence="2 3">
    <name type="scientific">Penicillium brevicompactum</name>
    <dbReference type="NCBI Taxonomy" id="5074"/>
    <lineage>
        <taxon>Eukaryota</taxon>
        <taxon>Fungi</taxon>
        <taxon>Dikarya</taxon>
        <taxon>Ascomycota</taxon>
        <taxon>Pezizomycotina</taxon>
        <taxon>Eurotiomycetes</taxon>
        <taxon>Eurotiomycetidae</taxon>
        <taxon>Eurotiales</taxon>
        <taxon>Aspergillaceae</taxon>
        <taxon>Penicillium</taxon>
    </lineage>
</organism>
<dbReference type="EMBL" id="JAPZBQ010000001">
    <property type="protein sequence ID" value="KAJ5351580.1"/>
    <property type="molecule type" value="Genomic_DNA"/>
</dbReference>